<evidence type="ECO:0008006" key="7">
    <source>
        <dbReference type="Google" id="ProtNLM"/>
    </source>
</evidence>
<evidence type="ECO:0000256" key="1">
    <source>
        <dbReference type="ARBA" id="ARBA00010617"/>
    </source>
</evidence>
<dbReference type="Proteomes" id="UP000249390">
    <property type="component" value="Unassembled WGS sequence"/>
</dbReference>
<evidence type="ECO:0000313" key="5">
    <source>
        <dbReference type="EMBL" id="RAL42784.1"/>
    </source>
</evidence>
<sequence length="638" mass="71698">MAAASVPWLQFPAQSFHSNSTISSARFKPLSISSSPIFSGNPGRYCVIRCTSWNEWKQGSSSTEARKVEKVPEEKRREEKRRAELYARIASGEFTAEQSGISSILINGLARLGVPRAFLEYLFKLFGGREGYPRIPEAKGSIKAIRSEAFFIPLYGLYRTYGGIFRLTIGPKSFLIVSDPSIAKHILKDNSKAYSKGILAEILDFVMGKGLIPADGETWRVRRRAIVPALHQKYVAKMIGLFGQATNRLCKKLDAAASDREDVEMESLFSRLTLDIIGKALFNYDFDSLTVDTGIVEAVYTVLREAENRSVAPIPVWKIPIWKDISPKLKKVNKALKLINETLDDLIATCKKMVDDEELQFHEEYVNEQDPSILHFLLASGDDVTSKQLRDDLMTMLIAGHETSAAVLTWTFYLLSTEPTVMAKLQDEVDSVLGDRYPTIEDVKKLRYTTRVINESLRLYPQPPVLIRRSLEDDILGNYPIKRGEDIFISVWNLHRSPDLWKDADTFCPERWPLDGPNPNETNQNFSYLPFGGGPRKCIGDMLATFETVVALAMLVRRFDFQLAIGAPPVGLTTGATIHTTQGLRMTVTRRTRPSQVVEMPLPVDSKVTTVSCVKDKKGEDFTVAYVNESVSRHPTRI</sequence>
<keyword evidence="4" id="KW-0503">Monooxygenase</keyword>
<dbReference type="InterPro" id="IPR050196">
    <property type="entry name" value="Cytochrome_P450_Monoox"/>
</dbReference>
<dbReference type="GO" id="GO:0020037">
    <property type="term" value="F:heme binding"/>
    <property type="evidence" value="ECO:0007669"/>
    <property type="project" value="InterPro"/>
</dbReference>
<evidence type="ECO:0000256" key="4">
    <source>
        <dbReference type="RuleBase" id="RU000461"/>
    </source>
</evidence>
<keyword evidence="3 4" id="KW-0479">Metal-binding</keyword>
<dbReference type="PANTHER" id="PTHR24291">
    <property type="entry name" value="CYTOCHROME P450 FAMILY 4"/>
    <property type="match status" value="1"/>
</dbReference>
<dbReference type="AlphaFoldDB" id="A0A328DBD7"/>
<dbReference type="PANTHER" id="PTHR24291:SF171">
    <property type="entry name" value="PROTEIN LUTEIN DEFICIENT 5, CHLOROPLASTIC"/>
    <property type="match status" value="1"/>
</dbReference>
<dbReference type="PRINTS" id="PR00385">
    <property type="entry name" value="P450"/>
</dbReference>
<protein>
    <recommendedName>
        <fullName evidence="7">Protein LUTEIN DEFICIENT 5, chloroplastic</fullName>
    </recommendedName>
</protein>
<dbReference type="PROSITE" id="PS00086">
    <property type="entry name" value="CYTOCHROME_P450"/>
    <property type="match status" value="1"/>
</dbReference>
<reference evidence="5 6" key="1">
    <citation type="submission" date="2018-06" db="EMBL/GenBank/DDBJ databases">
        <title>The Genome of Cuscuta australis (Dodder) Provides Insight into the Evolution of Plant Parasitism.</title>
        <authorList>
            <person name="Liu H."/>
        </authorList>
    </citation>
    <scope>NUCLEOTIDE SEQUENCE [LARGE SCALE GENOMIC DNA]</scope>
    <source>
        <strain evidence="6">cv. Yunnan</strain>
        <tissue evidence="5">Vines</tissue>
    </source>
</reference>
<comment type="cofactor">
    <cofactor evidence="3">
        <name>heme</name>
        <dbReference type="ChEBI" id="CHEBI:30413"/>
    </cofactor>
</comment>
<feature type="binding site" description="axial binding residue" evidence="3">
    <location>
        <position position="538"/>
    </location>
    <ligand>
        <name>heme</name>
        <dbReference type="ChEBI" id="CHEBI:30413"/>
    </ligand>
    <ligandPart>
        <name>Fe</name>
        <dbReference type="ChEBI" id="CHEBI:18248"/>
    </ligandPart>
</feature>
<dbReference type="GO" id="GO:0016705">
    <property type="term" value="F:oxidoreductase activity, acting on paired donors, with incorporation or reduction of molecular oxygen"/>
    <property type="evidence" value="ECO:0007669"/>
    <property type="project" value="InterPro"/>
</dbReference>
<dbReference type="CDD" id="cd11046">
    <property type="entry name" value="CYP97"/>
    <property type="match status" value="1"/>
</dbReference>
<dbReference type="PRINTS" id="PR00463">
    <property type="entry name" value="EP450I"/>
</dbReference>
<evidence type="ECO:0000256" key="2">
    <source>
        <dbReference type="ARBA" id="ARBA00023002"/>
    </source>
</evidence>
<name>A0A328DBD7_9ASTE</name>
<comment type="similarity">
    <text evidence="1 4">Belongs to the cytochrome P450 family.</text>
</comment>
<dbReference type="InterPro" id="IPR001128">
    <property type="entry name" value="Cyt_P450"/>
</dbReference>
<dbReference type="GO" id="GO:0005506">
    <property type="term" value="F:iron ion binding"/>
    <property type="evidence" value="ECO:0007669"/>
    <property type="project" value="InterPro"/>
</dbReference>
<dbReference type="InterPro" id="IPR017972">
    <property type="entry name" value="Cyt_P450_CS"/>
</dbReference>
<dbReference type="GO" id="GO:0009507">
    <property type="term" value="C:chloroplast"/>
    <property type="evidence" value="ECO:0007669"/>
    <property type="project" value="TreeGrafter"/>
</dbReference>
<accession>A0A328DBD7</accession>
<dbReference type="GO" id="GO:0016123">
    <property type="term" value="P:xanthophyll biosynthetic process"/>
    <property type="evidence" value="ECO:0007669"/>
    <property type="project" value="TreeGrafter"/>
</dbReference>
<gene>
    <name evidence="5" type="ORF">DM860_009291</name>
</gene>
<evidence type="ECO:0000313" key="6">
    <source>
        <dbReference type="Proteomes" id="UP000249390"/>
    </source>
</evidence>
<dbReference type="Gene3D" id="1.10.630.10">
    <property type="entry name" value="Cytochrome P450"/>
    <property type="match status" value="1"/>
</dbReference>
<dbReference type="InterPro" id="IPR036396">
    <property type="entry name" value="Cyt_P450_sf"/>
</dbReference>
<comment type="caution">
    <text evidence="5">The sequence shown here is derived from an EMBL/GenBank/DDBJ whole genome shotgun (WGS) entry which is preliminary data.</text>
</comment>
<keyword evidence="3 4" id="KW-0349">Heme</keyword>
<keyword evidence="2 4" id="KW-0560">Oxidoreductase</keyword>
<dbReference type="GO" id="GO:0010291">
    <property type="term" value="F:beta-carotene 3-hydroxylase activity"/>
    <property type="evidence" value="ECO:0007669"/>
    <property type="project" value="TreeGrafter"/>
</dbReference>
<dbReference type="SUPFAM" id="SSF48264">
    <property type="entry name" value="Cytochrome P450"/>
    <property type="match status" value="1"/>
</dbReference>
<dbReference type="EMBL" id="NQVE01000162">
    <property type="protein sequence ID" value="RAL42784.1"/>
    <property type="molecule type" value="Genomic_DNA"/>
</dbReference>
<organism evidence="5 6">
    <name type="scientific">Cuscuta australis</name>
    <dbReference type="NCBI Taxonomy" id="267555"/>
    <lineage>
        <taxon>Eukaryota</taxon>
        <taxon>Viridiplantae</taxon>
        <taxon>Streptophyta</taxon>
        <taxon>Embryophyta</taxon>
        <taxon>Tracheophyta</taxon>
        <taxon>Spermatophyta</taxon>
        <taxon>Magnoliopsida</taxon>
        <taxon>eudicotyledons</taxon>
        <taxon>Gunneridae</taxon>
        <taxon>Pentapetalae</taxon>
        <taxon>asterids</taxon>
        <taxon>lamiids</taxon>
        <taxon>Solanales</taxon>
        <taxon>Convolvulaceae</taxon>
        <taxon>Cuscuteae</taxon>
        <taxon>Cuscuta</taxon>
        <taxon>Cuscuta subgen. Grammica</taxon>
        <taxon>Cuscuta sect. Cleistogrammica</taxon>
    </lineage>
</organism>
<dbReference type="InterPro" id="IPR002401">
    <property type="entry name" value="Cyt_P450_E_grp-I"/>
</dbReference>
<keyword evidence="6" id="KW-1185">Reference proteome</keyword>
<evidence type="ECO:0000256" key="3">
    <source>
        <dbReference type="PIRSR" id="PIRSR602401-1"/>
    </source>
</evidence>
<dbReference type="Pfam" id="PF00067">
    <property type="entry name" value="p450"/>
    <property type="match status" value="1"/>
</dbReference>
<keyword evidence="3 4" id="KW-0408">Iron</keyword>
<proteinExistence type="inferred from homology"/>